<evidence type="ECO:0000256" key="5">
    <source>
        <dbReference type="ARBA" id="ARBA00023136"/>
    </source>
</evidence>
<dbReference type="InterPro" id="IPR028086">
    <property type="entry name" value="FNIP_C_dom"/>
</dbReference>
<dbReference type="GO" id="GO:0051087">
    <property type="term" value="F:protein-folding chaperone binding"/>
    <property type="evidence" value="ECO:0007669"/>
    <property type="project" value="TreeGrafter"/>
</dbReference>
<organism evidence="9 10">
    <name type="scientific">Turnix velox</name>
    <name type="common">Little buttonquail</name>
    <dbReference type="NCBI Taxonomy" id="2529409"/>
    <lineage>
        <taxon>Eukaryota</taxon>
        <taxon>Metazoa</taxon>
        <taxon>Chordata</taxon>
        <taxon>Craniata</taxon>
        <taxon>Vertebrata</taxon>
        <taxon>Euteleostomi</taxon>
        <taxon>Archelosauria</taxon>
        <taxon>Archosauria</taxon>
        <taxon>Dinosauria</taxon>
        <taxon>Saurischia</taxon>
        <taxon>Theropoda</taxon>
        <taxon>Coelurosauria</taxon>
        <taxon>Aves</taxon>
        <taxon>Neognathae</taxon>
        <taxon>Neoaves</taxon>
        <taxon>Charadriiformes</taxon>
        <taxon>Turnicidae</taxon>
        <taxon>Turnix</taxon>
    </lineage>
</organism>
<dbReference type="InterPro" id="IPR028085">
    <property type="entry name" value="FNIP_mid_dom"/>
</dbReference>
<evidence type="ECO:0000259" key="8">
    <source>
        <dbReference type="PROSITE" id="PS51836"/>
    </source>
</evidence>
<keyword evidence="5" id="KW-0472">Membrane</keyword>
<comment type="caution">
    <text evidence="9">The sequence shown here is derived from an EMBL/GenBank/DDBJ whole genome shotgun (WGS) entry which is preliminary data.</text>
</comment>
<dbReference type="EMBL" id="VZTY01032201">
    <property type="protein sequence ID" value="NXU58463.1"/>
    <property type="molecule type" value="Genomic_DNA"/>
</dbReference>
<keyword evidence="6" id="KW-0458">Lysosome</keyword>
<feature type="region of interest" description="Disordered" evidence="7">
    <location>
        <begin position="662"/>
        <end position="689"/>
    </location>
</feature>
<dbReference type="PANTHER" id="PTHR21634">
    <property type="entry name" value="RE13835P"/>
    <property type="match status" value="1"/>
</dbReference>
<evidence type="ECO:0000256" key="1">
    <source>
        <dbReference type="ARBA" id="ARBA00004496"/>
    </source>
</evidence>
<evidence type="ECO:0000256" key="7">
    <source>
        <dbReference type="SAM" id="MobiDB-lite"/>
    </source>
</evidence>
<dbReference type="InterPro" id="IPR028084">
    <property type="entry name" value="FNIP_N_dom"/>
</dbReference>
<evidence type="ECO:0000256" key="2">
    <source>
        <dbReference type="ARBA" id="ARBA00004656"/>
    </source>
</evidence>
<reference evidence="9 10" key="1">
    <citation type="submission" date="2019-09" db="EMBL/GenBank/DDBJ databases">
        <title>Bird 10,000 Genomes (B10K) Project - Family phase.</title>
        <authorList>
            <person name="Zhang G."/>
        </authorList>
    </citation>
    <scope>NUCLEOTIDE SEQUENCE [LARGE SCALE GENOMIC DNA]</scope>
    <source>
        <strain evidence="9">B10K-DU-029-46</strain>
    </source>
</reference>
<dbReference type="Pfam" id="PF14638">
    <property type="entry name" value="FNIP_C"/>
    <property type="match status" value="1"/>
</dbReference>
<evidence type="ECO:0000313" key="10">
    <source>
        <dbReference type="Proteomes" id="UP000582182"/>
    </source>
</evidence>
<evidence type="ECO:0000313" key="9">
    <source>
        <dbReference type="EMBL" id="NXU58463.1"/>
    </source>
</evidence>
<dbReference type="PROSITE" id="PS51836">
    <property type="entry name" value="DENN_FNIP12"/>
    <property type="match status" value="1"/>
</dbReference>
<comment type="subcellular location">
    <subcellularLocation>
        <location evidence="1">Cytoplasm</location>
    </subcellularLocation>
    <subcellularLocation>
        <location evidence="2">Lysosome membrane</location>
    </subcellularLocation>
</comment>
<keyword evidence="4" id="KW-0963">Cytoplasm</keyword>
<evidence type="ECO:0000256" key="6">
    <source>
        <dbReference type="ARBA" id="ARBA00023228"/>
    </source>
</evidence>
<dbReference type="Pfam" id="PF14637">
    <property type="entry name" value="FNIP_M"/>
    <property type="match status" value="1"/>
</dbReference>
<proteinExistence type="inferred from homology"/>
<dbReference type="OrthoDB" id="10051712at2759"/>
<evidence type="ECO:0000256" key="3">
    <source>
        <dbReference type="ARBA" id="ARBA00007541"/>
    </source>
</evidence>
<accession>A0A7L3LXZ5</accession>
<dbReference type="PRINTS" id="PR02073">
    <property type="entry name" value="FOLLICULNIP1"/>
</dbReference>
<name>A0A7L3LXZ5_9CHAR</name>
<gene>
    <name evidence="9" type="primary">Fnip2</name>
    <name evidence="9" type="ORF">TURVEL_R03123</name>
</gene>
<evidence type="ECO:0000256" key="4">
    <source>
        <dbReference type="ARBA" id="ARBA00022490"/>
    </source>
</evidence>
<feature type="non-terminal residue" evidence="9">
    <location>
        <position position="1099"/>
    </location>
</feature>
<dbReference type="InterPro" id="IPR037545">
    <property type="entry name" value="DENN_FNIP1/2"/>
</dbReference>
<dbReference type="GO" id="GO:0042030">
    <property type="term" value="F:ATPase inhibitor activity"/>
    <property type="evidence" value="ECO:0007669"/>
    <property type="project" value="TreeGrafter"/>
</dbReference>
<feature type="non-terminal residue" evidence="9">
    <location>
        <position position="1"/>
    </location>
</feature>
<keyword evidence="10" id="KW-1185">Reference proteome</keyword>
<dbReference type="Pfam" id="PF14636">
    <property type="entry name" value="FNIP_N"/>
    <property type="match status" value="1"/>
</dbReference>
<comment type="similarity">
    <text evidence="3">Belongs to the FNIP family.</text>
</comment>
<dbReference type="AlphaFoldDB" id="A0A7L3LXZ5"/>
<feature type="region of interest" description="Disordered" evidence="7">
    <location>
        <begin position="591"/>
        <end position="611"/>
    </location>
</feature>
<sequence>SWSSSELDLNEIRLIVYQDCERRGRQVLFDSKAVRKIDEAVIQKMAEDASLKASAKNCQAGNGNSNISSHSPSISCMQTIKEQIPKYQYTRPASDVNMLGEMMFGSVAMSYKGSTLKIHYIRSPPQLMISKVFSARVGSFSGSNNNLQDSFEYINQDPTLGKLSSNQSGLGTCRSVLQLCSSKLLQGVSEGGPLRLIRSASFFAAHSTPVDMPSRGQNEDRDSGIARSASLSSLLVTPFPSPSSSSSSSSSYQRRWLRSQTTSLEKGIIPRWSTEEMFSMADESCSSNPAIVRRKKIALSIIFSLPEKEEAQRNFQDFFFSHFPLFESHMNKLKYAIEKAMISCRKIAESSQRVQVYISRVMDALGEFRVTIWNLYSVPRITEPVWLNMMSNTLEKNQLCQRFLKEFTFLIEQINKNQFFAALLTAVLTYHLAWVPTVMPVDHPPIKAFSEKRMSQSVNMLAKSHPYNPLWAQLGDLYGAIGSPVRLTRTVVIGKRKELVQRLLYVLTYFIRCSELQENQLTWSEKAGEGEQVLNGSKITTALEKGEIEESDYVVVTVKNEPALVPPILPPKNDGSKNSVAEWICDPENTSAVSASSKEERESIGRASENSESSVDCLTSSFCKGTANGKKRTVTNKGIVSYHSEEPSKSQDLIDMKKNKNHNERKVEKQLSSRSSALPCPERSGHRSSHLEKVTFHIGSSASPESDLETRRREMEEKLKAFRKNPAVIHCASSFTNLAMDASQNQKENCEAAFIPFSKHNVCCAQIPPCEGKETVLNQHMESKGTEINLANTVSSEPLLPTGNIETVKWPNPKETRTLCSGNLGNPFLDCVEVGSAVKQDSPRVDSKDVPYGDAGRKISFRVEGDIPRNESSDSALGASDEEGDCISDEVHHSNVSKKPEEFAERLTYFVFLYFRSNTISSQCVKNFGRSLLGGYCHTYIPDLVLHGINNDEKLKQCLLPDLLHAMHHPVLDEPIAEAVCIIADTDKWNVQVATSQKKMMDNMKLGKDVLVSSQVSSLLQSILQLYKLNVPADFCIMHLEDRLQEMYLKSKMLSEYLRGHTRVHVKELGIVLGIESNDLPLLAAIASTHSPYVAQILL</sequence>
<dbReference type="Proteomes" id="UP000582182">
    <property type="component" value="Unassembled WGS sequence"/>
</dbReference>
<protein>
    <submittedName>
        <fullName evidence="9">FNIP2 protein</fullName>
    </submittedName>
</protein>
<feature type="compositionally biased region" description="Basic and acidic residues" evidence="7">
    <location>
        <begin position="662"/>
        <end position="671"/>
    </location>
</feature>
<feature type="domain" description="UDENN FNIP1/2-type" evidence="8">
    <location>
        <begin position="7"/>
        <end position="1090"/>
    </location>
</feature>
<dbReference type="PANTHER" id="PTHR21634:SF11">
    <property type="entry name" value="FOLLICULIN-INTERACTING PROTEIN 2"/>
    <property type="match status" value="1"/>
</dbReference>
<dbReference type="InterPro" id="IPR026156">
    <property type="entry name" value="FNIP_fam"/>
</dbReference>
<dbReference type="GO" id="GO:0005765">
    <property type="term" value="C:lysosomal membrane"/>
    <property type="evidence" value="ECO:0007669"/>
    <property type="project" value="UniProtKB-SubCell"/>
</dbReference>